<evidence type="ECO:0000313" key="1">
    <source>
        <dbReference type="EMBL" id="KAH6947420.1"/>
    </source>
</evidence>
<comment type="caution">
    <text evidence="1">The sequence shown here is derived from an EMBL/GenBank/DDBJ whole genome shotgun (WGS) entry which is preliminary data.</text>
</comment>
<protein>
    <submittedName>
        <fullName evidence="1">Uncharacterized protein</fullName>
    </submittedName>
</protein>
<sequence length="133" mass="14446">MLGRRLLMRVRKTGRAVAAVPCSGRDAPAVETTESGGHVEVVRTTRALLLIDADVGLLVQVATRARARCTASGTLRSAPPLPETERWRQRALSCSRPVHLLDCWGSNPSTTLPFPSHGADRDVAASPWFPPRR</sequence>
<name>A0ACB7TK41_HYAAI</name>
<reference evidence="1" key="1">
    <citation type="submission" date="2020-05" db="EMBL/GenBank/DDBJ databases">
        <title>Large-scale comparative analyses of tick genomes elucidate their genetic diversity and vector capacities.</title>
        <authorList>
            <person name="Jia N."/>
            <person name="Wang J."/>
            <person name="Shi W."/>
            <person name="Du L."/>
            <person name="Sun Y."/>
            <person name="Zhan W."/>
            <person name="Jiang J."/>
            <person name="Wang Q."/>
            <person name="Zhang B."/>
            <person name="Ji P."/>
            <person name="Sakyi L.B."/>
            <person name="Cui X."/>
            <person name="Yuan T."/>
            <person name="Jiang B."/>
            <person name="Yang W."/>
            <person name="Lam T.T.-Y."/>
            <person name="Chang Q."/>
            <person name="Ding S."/>
            <person name="Wang X."/>
            <person name="Zhu J."/>
            <person name="Ruan X."/>
            <person name="Zhao L."/>
            <person name="Wei J."/>
            <person name="Que T."/>
            <person name="Du C."/>
            <person name="Cheng J."/>
            <person name="Dai P."/>
            <person name="Han X."/>
            <person name="Huang E."/>
            <person name="Gao Y."/>
            <person name="Liu J."/>
            <person name="Shao H."/>
            <person name="Ye R."/>
            <person name="Li L."/>
            <person name="Wei W."/>
            <person name="Wang X."/>
            <person name="Wang C."/>
            <person name="Yang T."/>
            <person name="Huo Q."/>
            <person name="Li W."/>
            <person name="Guo W."/>
            <person name="Chen H."/>
            <person name="Zhou L."/>
            <person name="Ni X."/>
            <person name="Tian J."/>
            <person name="Zhou Y."/>
            <person name="Sheng Y."/>
            <person name="Liu T."/>
            <person name="Pan Y."/>
            <person name="Xia L."/>
            <person name="Li J."/>
            <person name="Zhao F."/>
            <person name="Cao W."/>
        </authorList>
    </citation>
    <scope>NUCLEOTIDE SEQUENCE</scope>
    <source>
        <strain evidence="1">Hyas-2018</strain>
    </source>
</reference>
<evidence type="ECO:0000313" key="2">
    <source>
        <dbReference type="Proteomes" id="UP000821845"/>
    </source>
</evidence>
<accession>A0ACB7TK41</accession>
<gene>
    <name evidence="1" type="ORF">HPB50_018892</name>
</gene>
<keyword evidence="2" id="KW-1185">Reference proteome</keyword>
<dbReference type="EMBL" id="CM023481">
    <property type="protein sequence ID" value="KAH6947420.1"/>
    <property type="molecule type" value="Genomic_DNA"/>
</dbReference>
<proteinExistence type="predicted"/>
<dbReference type="Proteomes" id="UP000821845">
    <property type="component" value="Chromosome 1"/>
</dbReference>
<organism evidence="1 2">
    <name type="scientific">Hyalomma asiaticum</name>
    <name type="common">Tick</name>
    <dbReference type="NCBI Taxonomy" id="266040"/>
    <lineage>
        <taxon>Eukaryota</taxon>
        <taxon>Metazoa</taxon>
        <taxon>Ecdysozoa</taxon>
        <taxon>Arthropoda</taxon>
        <taxon>Chelicerata</taxon>
        <taxon>Arachnida</taxon>
        <taxon>Acari</taxon>
        <taxon>Parasitiformes</taxon>
        <taxon>Ixodida</taxon>
        <taxon>Ixodoidea</taxon>
        <taxon>Ixodidae</taxon>
        <taxon>Hyalomminae</taxon>
        <taxon>Hyalomma</taxon>
    </lineage>
</organism>